<dbReference type="Proteomes" id="UP000182459">
    <property type="component" value="Chromosome"/>
</dbReference>
<dbReference type="Pfam" id="PF00534">
    <property type="entry name" value="Glycos_transf_1"/>
    <property type="match status" value="1"/>
</dbReference>
<dbReference type="GO" id="GO:1901135">
    <property type="term" value="P:carbohydrate derivative metabolic process"/>
    <property type="evidence" value="ECO:0007669"/>
    <property type="project" value="UniProtKB-ARBA"/>
</dbReference>
<dbReference type="InterPro" id="IPR001296">
    <property type="entry name" value="Glyco_trans_1"/>
</dbReference>
<protein>
    <submittedName>
        <fullName evidence="3">Galacturonosyl transferase</fullName>
    </submittedName>
</protein>
<dbReference type="InterPro" id="IPR028098">
    <property type="entry name" value="Glyco_trans_4-like_N"/>
</dbReference>
<dbReference type="CDD" id="cd03808">
    <property type="entry name" value="GT4_CapM-like"/>
    <property type="match status" value="1"/>
</dbReference>
<evidence type="ECO:0000313" key="3">
    <source>
        <dbReference type="EMBL" id="APD50925.1"/>
    </source>
</evidence>
<keyword evidence="3" id="KW-0808">Transferase</keyword>
<accession>A0AAC9J8E0</accession>
<dbReference type="Pfam" id="PF13477">
    <property type="entry name" value="Glyco_trans_4_2"/>
    <property type="match status" value="1"/>
</dbReference>
<evidence type="ECO:0000259" key="2">
    <source>
        <dbReference type="Pfam" id="PF13477"/>
    </source>
</evidence>
<proteinExistence type="predicted"/>
<dbReference type="GO" id="GO:0016757">
    <property type="term" value="F:glycosyltransferase activity"/>
    <property type="evidence" value="ECO:0007669"/>
    <property type="project" value="InterPro"/>
</dbReference>
<dbReference type="SUPFAM" id="SSF53756">
    <property type="entry name" value="UDP-Glycosyltransferase/glycogen phosphorylase"/>
    <property type="match status" value="1"/>
</dbReference>
<evidence type="ECO:0000259" key="1">
    <source>
        <dbReference type="Pfam" id="PF00534"/>
    </source>
</evidence>
<dbReference type="EMBL" id="CP018093">
    <property type="protein sequence ID" value="APD50925.1"/>
    <property type="molecule type" value="Genomic_DNA"/>
</dbReference>
<dbReference type="RefSeq" id="WP_071794823.1">
    <property type="nucleotide sequence ID" value="NZ_CP018093.1"/>
</dbReference>
<dbReference type="PANTHER" id="PTHR12526">
    <property type="entry name" value="GLYCOSYLTRANSFERASE"/>
    <property type="match status" value="1"/>
</dbReference>
<feature type="domain" description="Glycosyl transferase family 1" evidence="1">
    <location>
        <begin position="188"/>
        <end position="344"/>
    </location>
</feature>
<dbReference type="KEGG" id="fhi:FSC454_07370"/>
<feature type="domain" description="Glycosyltransferase subfamily 4-like N-terminal" evidence="2">
    <location>
        <begin position="4"/>
        <end position="150"/>
    </location>
</feature>
<reference evidence="3 4" key="1">
    <citation type="submission" date="2016-11" db="EMBL/GenBank/DDBJ databases">
        <authorList>
            <person name="Hagglund E."/>
            <person name="Bystrom M."/>
            <person name="Naslund J."/>
            <person name="Stenberg P."/>
            <person name="Sjodin A."/>
        </authorList>
    </citation>
    <scope>NUCLEOTIDE SEQUENCE [LARGE SCALE GENOMIC DNA]</scope>
    <source>
        <strain evidence="3 4">CCUG 58020</strain>
    </source>
</reference>
<gene>
    <name evidence="3" type="ORF">FSC454_07370</name>
</gene>
<keyword evidence="4" id="KW-1185">Reference proteome</keyword>
<dbReference type="AlphaFoldDB" id="A0AAC9J8E0"/>
<name>A0AAC9J8E0_9GAMM</name>
<sequence>MRSKLLFIANDFDIVIYRFRREVIEAFAAKEYEIILVTPYSNKVIDFCKSVGVEYINIDIDRRGKIPFKDLFLLFNYFKIIKKEKPDCIFSYTIKPNLYVGLVNLFFRKKFYPNVTGLGSVFANDGIIQKFIIFLYRLSFKNAIKVFFQNEQNKKLFIDKKIISEEKSILLPGSGVNLDENKYVDYPKDQGILKFVFLGRIMKEKGIYELLEAFAILEKKYKNISLDIYGFCDENKSNFMQKINAIKSVKFYGFTDNTKEKIASAHAVILPSYHEGMSNVLLEAAAIGRPVIASDIPGCREVFDDGFSGLSCNPNDVSSLRNSLEQFINMSYNDKMAMSYKARAKIEKDFDRSIVVNVYLQQLVVRV</sequence>
<evidence type="ECO:0000313" key="4">
    <source>
        <dbReference type="Proteomes" id="UP000182459"/>
    </source>
</evidence>
<organism evidence="3 4">
    <name type="scientific">Francisella hispaniensis FSC454</name>
    <dbReference type="NCBI Taxonomy" id="1088883"/>
    <lineage>
        <taxon>Bacteria</taxon>
        <taxon>Pseudomonadati</taxon>
        <taxon>Pseudomonadota</taxon>
        <taxon>Gammaproteobacteria</taxon>
        <taxon>Thiotrichales</taxon>
        <taxon>Francisellaceae</taxon>
        <taxon>Francisella</taxon>
    </lineage>
</organism>
<dbReference type="Gene3D" id="3.40.50.2000">
    <property type="entry name" value="Glycogen Phosphorylase B"/>
    <property type="match status" value="2"/>
</dbReference>